<protein>
    <submittedName>
        <fullName evidence="3">Uncharacterized protein</fullName>
    </submittedName>
</protein>
<accession>A0A8J2LJI9</accession>
<evidence type="ECO:0000256" key="2">
    <source>
        <dbReference type="SAM" id="SignalP"/>
    </source>
</evidence>
<dbReference type="AlphaFoldDB" id="A0A8J2LJI9"/>
<reference evidence="3" key="1">
    <citation type="submission" date="2021-06" db="EMBL/GenBank/DDBJ databases">
        <authorList>
            <person name="Hodson N. C."/>
            <person name="Mongue J. A."/>
            <person name="Jaron S. K."/>
        </authorList>
    </citation>
    <scope>NUCLEOTIDE SEQUENCE</scope>
</reference>
<dbReference type="Proteomes" id="UP000708208">
    <property type="component" value="Unassembled WGS sequence"/>
</dbReference>
<evidence type="ECO:0000256" key="1">
    <source>
        <dbReference type="SAM" id="MobiDB-lite"/>
    </source>
</evidence>
<name>A0A8J2LJI9_9HEXA</name>
<feature type="chain" id="PRO_5035289659" evidence="2">
    <location>
        <begin position="23"/>
        <end position="162"/>
    </location>
</feature>
<keyword evidence="4" id="KW-1185">Reference proteome</keyword>
<keyword evidence="2" id="KW-0732">Signal</keyword>
<evidence type="ECO:0000313" key="4">
    <source>
        <dbReference type="Proteomes" id="UP000708208"/>
    </source>
</evidence>
<feature type="signal peptide" evidence="2">
    <location>
        <begin position="1"/>
        <end position="22"/>
    </location>
</feature>
<dbReference type="EMBL" id="CAJVCH010570174">
    <property type="protein sequence ID" value="CAG7834279.1"/>
    <property type="molecule type" value="Genomic_DNA"/>
</dbReference>
<gene>
    <name evidence="3" type="ORF">AFUS01_LOCUS43801</name>
</gene>
<proteinExistence type="predicted"/>
<comment type="caution">
    <text evidence="3">The sequence shown here is derived from an EMBL/GenBank/DDBJ whole genome shotgun (WGS) entry which is preliminary data.</text>
</comment>
<evidence type="ECO:0000313" key="3">
    <source>
        <dbReference type="EMBL" id="CAG7834279.1"/>
    </source>
</evidence>
<sequence>MRIKPIQAVVLVLLSAVWICQGIQVGSSEEDLTATEIGPEGSNNTVGAGGLSTSGRVSLRPAKTRVSSSSKSQLNRKFGRGVTLFNRNSTGIVTTEEPSVSGDIASTTPGLTTTTFQNITIPGLTISLVKTELHASMDVQSLVASGGSKIFELIEAAFLKST</sequence>
<organism evidence="3 4">
    <name type="scientific">Allacma fusca</name>
    <dbReference type="NCBI Taxonomy" id="39272"/>
    <lineage>
        <taxon>Eukaryota</taxon>
        <taxon>Metazoa</taxon>
        <taxon>Ecdysozoa</taxon>
        <taxon>Arthropoda</taxon>
        <taxon>Hexapoda</taxon>
        <taxon>Collembola</taxon>
        <taxon>Symphypleona</taxon>
        <taxon>Sminthuridae</taxon>
        <taxon>Allacma</taxon>
    </lineage>
</organism>
<feature type="region of interest" description="Disordered" evidence="1">
    <location>
        <begin position="35"/>
        <end position="54"/>
    </location>
</feature>